<keyword evidence="4 7" id="KW-0812">Transmembrane</keyword>
<gene>
    <name evidence="8" type="ORF">SAMN06265827_11972</name>
</gene>
<feature type="transmembrane region" description="Helical" evidence="7">
    <location>
        <begin position="135"/>
        <end position="156"/>
    </location>
</feature>
<dbReference type="PANTHER" id="PTHR42775:SF1">
    <property type="entry name" value="PERMEASE RV2963-RELATED"/>
    <property type="match status" value="1"/>
</dbReference>
<comment type="subcellular location">
    <subcellularLocation>
        <location evidence="1">Cell membrane</location>
        <topology evidence="1">Multi-pass membrane protein</topology>
    </subcellularLocation>
</comment>
<feature type="transmembrane region" description="Helical" evidence="7">
    <location>
        <begin position="291"/>
        <end position="311"/>
    </location>
</feature>
<evidence type="ECO:0000256" key="2">
    <source>
        <dbReference type="ARBA" id="ARBA00006386"/>
    </source>
</evidence>
<proteinExistence type="inferred from homology"/>
<evidence type="ECO:0000256" key="5">
    <source>
        <dbReference type="ARBA" id="ARBA00022989"/>
    </source>
</evidence>
<evidence type="ECO:0000256" key="4">
    <source>
        <dbReference type="ARBA" id="ARBA00022692"/>
    </source>
</evidence>
<evidence type="ECO:0000256" key="7">
    <source>
        <dbReference type="SAM" id="Phobius"/>
    </source>
</evidence>
<feature type="transmembrane region" description="Helical" evidence="7">
    <location>
        <begin position="71"/>
        <end position="97"/>
    </location>
</feature>
<evidence type="ECO:0000256" key="1">
    <source>
        <dbReference type="ARBA" id="ARBA00004651"/>
    </source>
</evidence>
<name>A0A285HI31_9FIRM</name>
<dbReference type="Pfam" id="PF03773">
    <property type="entry name" value="ArsP_1"/>
    <property type="match status" value="1"/>
</dbReference>
<feature type="transmembrane region" description="Helical" evidence="7">
    <location>
        <begin position="260"/>
        <end position="279"/>
    </location>
</feature>
<dbReference type="RefSeq" id="WP_097018526.1">
    <property type="nucleotide sequence ID" value="NZ_OBDZ01000019.1"/>
</dbReference>
<evidence type="ECO:0000313" key="8">
    <source>
        <dbReference type="EMBL" id="SNY35358.1"/>
    </source>
</evidence>
<accession>A0A285HI31</accession>
<keyword evidence="3" id="KW-1003">Cell membrane</keyword>
<dbReference type="PANTHER" id="PTHR42775">
    <property type="entry name" value="PERMEASE RV2963-RELATED"/>
    <property type="match status" value="1"/>
</dbReference>
<protein>
    <recommendedName>
        <fullName evidence="10">Permease</fullName>
    </recommendedName>
</protein>
<comment type="similarity">
    <text evidence="2">Belongs to the UPF0718 family.</text>
</comment>
<reference evidence="9" key="1">
    <citation type="submission" date="2017-09" db="EMBL/GenBank/DDBJ databases">
        <authorList>
            <person name="Varghese N."/>
            <person name="Submissions S."/>
        </authorList>
    </citation>
    <scope>NUCLEOTIDE SEQUENCE [LARGE SCALE GENOMIC DNA]</scope>
    <source>
        <strain evidence="9">MSL47</strain>
    </source>
</reference>
<dbReference type="OrthoDB" id="9777774at2"/>
<dbReference type="InterPro" id="IPR053166">
    <property type="entry name" value="UPF0718_permease"/>
</dbReference>
<dbReference type="InterPro" id="IPR005524">
    <property type="entry name" value="DUF318"/>
</dbReference>
<evidence type="ECO:0008006" key="10">
    <source>
        <dbReference type="Google" id="ProtNLM"/>
    </source>
</evidence>
<keyword evidence="6 7" id="KW-0472">Membrane</keyword>
<keyword evidence="5 7" id="KW-1133">Transmembrane helix</keyword>
<sequence length="315" mass="34473">MIKWFADLVIYNWFNFSEGTRLGESVHFFFYDTIKIIVLLSIMIFFISILRSFFPPEKTKKLLSNRGKFVGNFLASALGVVTPFCSCSSVPIFIGFIESGVPLGITFSFLITSPIVNEVALVMLYSLFGWQIGTLYLISGIVVGVVGGIIIGSIGLESEVEEYVYQIQIDDDEIEELSWEQRIEYAKGEVKDIVGRVWKYVLVGIGIGALIHGYAPAEVLAKYAGEGNPLSVIVAVLIGIPLYSNAMGTIPIAQALLDKGVALGTALSFMMATTALSLPEMIILRKVIKPKLIAIFIGVVAVAIIGVGYMFNWVM</sequence>
<evidence type="ECO:0000313" key="9">
    <source>
        <dbReference type="Proteomes" id="UP000219573"/>
    </source>
</evidence>
<dbReference type="STRING" id="1413210.U472_05180"/>
<dbReference type="Proteomes" id="UP000219573">
    <property type="component" value="Unassembled WGS sequence"/>
</dbReference>
<evidence type="ECO:0000256" key="3">
    <source>
        <dbReference type="ARBA" id="ARBA00022475"/>
    </source>
</evidence>
<feature type="transmembrane region" description="Helical" evidence="7">
    <location>
        <begin position="28"/>
        <end position="50"/>
    </location>
</feature>
<dbReference type="EMBL" id="OBDZ01000019">
    <property type="protein sequence ID" value="SNY35358.1"/>
    <property type="molecule type" value="Genomic_DNA"/>
</dbReference>
<organism evidence="8 9">
    <name type="scientific">Orenia metallireducens</name>
    <dbReference type="NCBI Taxonomy" id="1413210"/>
    <lineage>
        <taxon>Bacteria</taxon>
        <taxon>Bacillati</taxon>
        <taxon>Bacillota</taxon>
        <taxon>Clostridia</taxon>
        <taxon>Halanaerobiales</taxon>
        <taxon>Halobacteroidaceae</taxon>
        <taxon>Orenia</taxon>
    </lineage>
</organism>
<feature type="transmembrane region" description="Helical" evidence="7">
    <location>
        <begin position="229"/>
        <end position="248"/>
    </location>
</feature>
<dbReference type="AlphaFoldDB" id="A0A285HI31"/>
<feature type="transmembrane region" description="Helical" evidence="7">
    <location>
        <begin position="103"/>
        <end position="128"/>
    </location>
</feature>
<evidence type="ECO:0000256" key="6">
    <source>
        <dbReference type="ARBA" id="ARBA00023136"/>
    </source>
</evidence>
<feature type="transmembrane region" description="Helical" evidence="7">
    <location>
        <begin position="197"/>
        <end position="217"/>
    </location>
</feature>
<dbReference type="GO" id="GO:0005886">
    <property type="term" value="C:plasma membrane"/>
    <property type="evidence" value="ECO:0007669"/>
    <property type="project" value="UniProtKB-SubCell"/>
</dbReference>
<keyword evidence="9" id="KW-1185">Reference proteome</keyword>